<feature type="domain" description="HNH Cas9-type" evidence="14">
    <location>
        <begin position="561"/>
        <end position="742"/>
    </location>
</feature>
<feature type="region of interest" description="Disordered" evidence="13">
    <location>
        <begin position="49"/>
        <end position="72"/>
    </location>
</feature>
<feature type="binding site" evidence="12">
    <location>
        <position position="557"/>
    </location>
    <ligand>
        <name>Mg(2+)</name>
        <dbReference type="ChEBI" id="CHEBI:18420"/>
        <label>1</label>
    </ligand>
</feature>
<feature type="compositionally biased region" description="Basic and acidic residues" evidence="13">
    <location>
        <begin position="58"/>
        <end position="72"/>
    </location>
</feature>
<dbReference type="Pfam" id="PF18541">
    <property type="entry name" value="RuvC_III"/>
    <property type="match status" value="1"/>
</dbReference>
<evidence type="ECO:0000256" key="3">
    <source>
        <dbReference type="ARBA" id="ARBA00022723"/>
    </source>
</evidence>
<keyword evidence="3 12" id="KW-0479">Metal-binding</keyword>
<dbReference type="InterPro" id="IPR028629">
    <property type="entry name" value="Cas9"/>
</dbReference>
<keyword evidence="7 12" id="KW-0694">RNA-binding</keyword>
<dbReference type="SMART" id="SM00507">
    <property type="entry name" value="HNHc"/>
    <property type="match status" value="1"/>
</dbReference>
<feature type="binding site" evidence="12">
    <location>
        <position position="8"/>
    </location>
    <ligand>
        <name>Mg(2+)</name>
        <dbReference type="ChEBI" id="CHEBI:18420"/>
        <label>2</label>
    </ligand>
</feature>
<evidence type="ECO:0000256" key="7">
    <source>
        <dbReference type="ARBA" id="ARBA00022884"/>
    </source>
</evidence>
<evidence type="ECO:0000256" key="11">
    <source>
        <dbReference type="ARBA" id="ARBA00046380"/>
    </source>
</evidence>
<dbReference type="EMBL" id="JASZ02000011">
    <property type="protein sequence ID" value="OWK98261.1"/>
    <property type="molecule type" value="Genomic_DNA"/>
</dbReference>
<dbReference type="GO" id="GO:0003723">
    <property type="term" value="F:RNA binding"/>
    <property type="evidence" value="ECO:0007669"/>
    <property type="project" value="UniProtKB-UniRule"/>
</dbReference>
<evidence type="ECO:0000256" key="10">
    <source>
        <dbReference type="ARBA" id="ARBA00023211"/>
    </source>
</evidence>
<evidence type="ECO:0000259" key="14">
    <source>
        <dbReference type="PROSITE" id="PS51749"/>
    </source>
</evidence>
<dbReference type="GO" id="GO:0003677">
    <property type="term" value="F:DNA binding"/>
    <property type="evidence" value="ECO:0007669"/>
    <property type="project" value="UniProtKB-UniRule"/>
</dbReference>
<feature type="binding site" evidence="12">
    <location>
        <position position="557"/>
    </location>
    <ligand>
        <name>Mg(2+)</name>
        <dbReference type="ChEBI" id="CHEBI:18420"/>
        <label>2</label>
    </ligand>
</feature>
<evidence type="ECO:0000256" key="1">
    <source>
        <dbReference type="ARBA" id="ARBA00001946"/>
    </source>
</evidence>
<keyword evidence="2 12" id="KW-0540">Nuclease</keyword>
<name>A0A2D0A6F8_9FLAO</name>
<comment type="similarity">
    <text evidence="12">Belongs to the CRISPR-associated Cas9 family.</text>
</comment>
<evidence type="ECO:0000256" key="4">
    <source>
        <dbReference type="ARBA" id="ARBA00022759"/>
    </source>
</evidence>
<dbReference type="GO" id="GO:0016787">
    <property type="term" value="F:hydrolase activity"/>
    <property type="evidence" value="ECO:0007669"/>
    <property type="project" value="UniProtKB-KW"/>
</dbReference>
<comment type="cofactor">
    <cofactor evidence="1 12">
        <name>Mg(2+)</name>
        <dbReference type="ChEBI" id="CHEBI:18420"/>
    </cofactor>
</comment>
<dbReference type="InterPro" id="IPR036397">
    <property type="entry name" value="RNaseH_sf"/>
</dbReference>
<dbReference type="Gene3D" id="3.30.420.10">
    <property type="entry name" value="Ribonuclease H-like superfamily/Ribonuclease H"/>
    <property type="match status" value="3"/>
</dbReference>
<accession>A0A2D0A6F8</accession>
<evidence type="ECO:0000256" key="6">
    <source>
        <dbReference type="ARBA" id="ARBA00022842"/>
    </source>
</evidence>
<reference evidence="15 16" key="1">
    <citation type="submission" date="2017-05" db="EMBL/GenBank/DDBJ databases">
        <title>Genome of Chryseobacterium haifense.</title>
        <authorList>
            <person name="Newman J.D."/>
        </authorList>
    </citation>
    <scope>NUCLEOTIDE SEQUENCE [LARGE SCALE GENOMIC DNA]</scope>
    <source>
        <strain evidence="15 16">DSM 19056</strain>
    </source>
</reference>
<evidence type="ECO:0000256" key="13">
    <source>
        <dbReference type="SAM" id="MobiDB-lite"/>
    </source>
</evidence>
<dbReference type="AlphaFoldDB" id="A0A2D0A6F8"/>
<keyword evidence="5 12" id="KW-0378">Hydrolase</keyword>
<dbReference type="RefSeq" id="WP_088263929.1">
    <property type="nucleotide sequence ID" value="NZ_JASZ02000011.1"/>
</dbReference>
<dbReference type="GO" id="GO:0046872">
    <property type="term" value="F:metal ion binding"/>
    <property type="evidence" value="ECO:0007669"/>
    <property type="project" value="UniProtKB-UniRule"/>
</dbReference>
<evidence type="ECO:0000256" key="2">
    <source>
        <dbReference type="ARBA" id="ARBA00022722"/>
    </source>
</evidence>
<feature type="active site" description="For RuvC-like nuclease domain" evidence="12">
    <location>
        <position position="8"/>
    </location>
</feature>
<organism evidence="15 16">
    <name type="scientific">Kaistella haifensis DSM 19056</name>
    <dbReference type="NCBI Taxonomy" id="1450526"/>
    <lineage>
        <taxon>Bacteria</taxon>
        <taxon>Pseudomonadati</taxon>
        <taxon>Bacteroidota</taxon>
        <taxon>Flavobacteriia</taxon>
        <taxon>Flavobacteriales</taxon>
        <taxon>Weeksellaceae</taxon>
        <taxon>Chryseobacterium group</taxon>
        <taxon>Kaistella</taxon>
    </lineage>
</organism>
<keyword evidence="4 12" id="KW-0255">Endonuclease</keyword>
<dbReference type="Pfam" id="PF13395">
    <property type="entry name" value="HNH_4"/>
    <property type="match status" value="1"/>
</dbReference>
<keyword evidence="10" id="KW-0464">Manganese</keyword>
<feature type="binding site" evidence="12">
    <location>
        <position position="553"/>
    </location>
    <ligand>
        <name>Mg(2+)</name>
        <dbReference type="ChEBI" id="CHEBI:18420"/>
        <label>1</label>
    </ligand>
</feature>
<dbReference type="InterPro" id="IPR003615">
    <property type="entry name" value="HNH_nuc"/>
</dbReference>
<dbReference type="PROSITE" id="PS51749">
    <property type="entry name" value="HNH_CAS9"/>
    <property type="match status" value="1"/>
</dbReference>
<evidence type="ECO:0000256" key="9">
    <source>
        <dbReference type="ARBA" id="ARBA00023125"/>
    </source>
</evidence>
<feature type="binding site" evidence="12">
    <location>
        <position position="829"/>
    </location>
    <ligand>
        <name>Mg(2+)</name>
        <dbReference type="ChEBI" id="CHEBI:18420"/>
        <label>2</label>
    </ligand>
</feature>
<evidence type="ECO:0000313" key="15">
    <source>
        <dbReference type="EMBL" id="OWK98261.1"/>
    </source>
</evidence>
<dbReference type="Proteomes" id="UP000197587">
    <property type="component" value="Unassembled WGS sequence"/>
</dbReference>
<evidence type="ECO:0000256" key="5">
    <source>
        <dbReference type="ARBA" id="ARBA00022801"/>
    </source>
</evidence>
<evidence type="ECO:0000256" key="12">
    <source>
        <dbReference type="HAMAP-Rule" id="MF_01480"/>
    </source>
</evidence>
<dbReference type="GO" id="GO:0004519">
    <property type="term" value="F:endonuclease activity"/>
    <property type="evidence" value="ECO:0007669"/>
    <property type="project" value="UniProtKB-UniRule"/>
</dbReference>
<feature type="binding site" evidence="12">
    <location>
        <position position="8"/>
    </location>
    <ligand>
        <name>Mg(2+)</name>
        <dbReference type="ChEBI" id="CHEBI:18420"/>
        <label>1</label>
    </ligand>
</feature>
<sequence>MKRILGLDLGVSSVGWALIEVDEFTFKPIRIIGMGSRIIPLSTDDRTQFEKGQSITKNQDRTKSRTQRKGYDRKQLKKSDNFKYSLKKELEKFNIYPDKELFNLPMLDLWKLRSDATSEPIDAKQLGRILYMLNQKRGYKSARSEANADKKDTEYVAEVKSRYARLKDANETIGQHFYKELSTAFSNNSYYRVKEQVYPREAYIEEFETIINTQKEYHSFLTDEVIDRLKNEIIYYQRKLKSQKGLVSVCEFEGFDKVTKNKTTNKEKVVFVGPKVAPKSSPIFQLCKIWETVNNISLKVKNPEGTKYKWGDRFPTIEEKKQIADYLAVNAHLSFNELIKILDLKKDDVYANKQILKGIQGNITYQEIYKIIGENDLLRFNTSVIESNEEAILVDKKTGEILKQRNRLVIASSFEKEPLYQLWHTIYSIKDLDECKSALMSRFSFDEEIADKLSRIDFNKQAFGNKSTKAIRKILPYLMDGFDYSQSCSLAGYNHSNSLTKQENLEREIKPRLELLSKNSLRQPIVEKIINQMINVVNAIIDAHGKPHEIRLELARELKQSKDERDAADKSNINNKKQNDLIGSRLEAMGLPATKKYIQKYKFIFPTKDKKWKEADVVNQCIYCGETFNLTEALRGDNFDIDHIVPKALLFDDSQTNKVLVHRHCNSNKLDKTAYDYIAQKGEVKLNEYLQRVDDWFARGVLSYGKMQRLKVSFIEYQERKKLKKETEADKKLWESFIDRQLRESQYIASKSKQILEGICHNVTVTEGTVTARLRKVWGWDDVLMNLQMPKYRELGQTEMKEWTSEHGKRKHKKEEIINWTKRDDHRHHAVDALVIACTQQGYIQRINTLNASDVRNEMLKEVEDAKTQYSEKLTLLDKYFITKKPFTTSEVEKEADKILISFKAGKKVATTSKFKAKGINKDKGVIVPRGALHEDSVYGKIKVEDLNKPIKYLFENPEKIVHQKIKKLIKERLIQNDNDVKKALSTIKKDPIFLDESKEVVLEKASCYKDVTVKKYDLLSLSSKQIDDIVDEKVKELVKERLKQFGNKEKEAFKDVLWFNEKKQIPIKTVRLFARPDANSLQPIKKDENGKDIGFVVQGNNHHIAIYRNNEGKQIQHSCTFWNAVERKRNKLPVIIKDTTDLWNNISEQKLSQSFLCLLPEDGLTLEFSMQQNEMFILGLTNDEFNDAIRNNDKSTLSKHLYLVWSISNNDYWFRHHLETKNSELKSIPTAKDSKRYFRFKSVGALIGMNPIKVRLNHLGEIIKLGEF</sequence>
<dbReference type="GO" id="GO:0043571">
    <property type="term" value="P:maintenance of CRISPR repeat elements"/>
    <property type="evidence" value="ECO:0007669"/>
    <property type="project" value="UniProtKB-UniRule"/>
</dbReference>
<comment type="function">
    <text evidence="12">CRISPR (clustered regularly interspaced short palindromic repeat) is an adaptive immune system that provides protection against mobile genetic elements (viruses, transposable elements and conjugative plasmids). CRISPR clusters contain spacers, sequences complementary to antecedent mobile elements, and target invading nucleic acids. CRISPR clusters are transcribed and processed into CRISPR RNA (crRNA). In type II CRISPR systems correct processing of pre-crRNA requires a trans-encoded small RNA (tracrRNA), endogenous ribonuclease 3 (rnc) and this protein. The tracrRNA serves as a guide for ribonuclease 3-aided processing of pre-crRNA. Subsequently Cas9/crRNA/tracrRNA endonucleolytically cleaves linear or circular dsDNA target complementary to the spacer; Cas9 is inactive in the absence of the 2 guide RNAs (gRNA). Cas9 recognizes the protospacer adjacent motif (PAM) in the CRISPR repeat sequences to help distinguish self versus nonself, as targets within the bacterial CRISPR locus do not have PAMs. PAM recognition is also required for catalytic activity.</text>
</comment>
<comment type="subunit">
    <text evidence="11 12">Monomer. Binds crRNA and tracrRNA.</text>
</comment>
<dbReference type="InterPro" id="IPR041383">
    <property type="entry name" value="RuvC_III"/>
</dbReference>
<evidence type="ECO:0000256" key="8">
    <source>
        <dbReference type="ARBA" id="ARBA00023118"/>
    </source>
</evidence>
<keyword evidence="8 12" id="KW-0051">Antiviral defense</keyword>
<dbReference type="HAMAP" id="MF_01480">
    <property type="entry name" value="Cas9"/>
    <property type="match status" value="1"/>
</dbReference>
<dbReference type="EC" id="3.1.-.-" evidence="12"/>
<feature type="active site" description="Proton acceptor for HNH nuclease domain" evidence="12">
    <location>
        <position position="643"/>
    </location>
</feature>
<keyword evidence="9 12" id="KW-0238">DNA-binding</keyword>
<proteinExistence type="inferred from homology"/>
<keyword evidence="16" id="KW-1185">Reference proteome</keyword>
<dbReference type="GO" id="GO:0051607">
    <property type="term" value="P:defense response to virus"/>
    <property type="evidence" value="ECO:0007669"/>
    <property type="project" value="UniProtKB-UniRule"/>
</dbReference>
<dbReference type="InterPro" id="IPR033114">
    <property type="entry name" value="HNH_CAS9"/>
</dbReference>
<evidence type="ECO:0000313" key="16">
    <source>
        <dbReference type="Proteomes" id="UP000197587"/>
    </source>
</evidence>
<dbReference type="NCBIfam" id="TIGR01865">
    <property type="entry name" value="cas_Csn1"/>
    <property type="match status" value="1"/>
</dbReference>
<comment type="caution">
    <text evidence="15">The sequence shown here is derived from an EMBL/GenBank/DDBJ whole genome shotgun (WGS) entry which is preliminary data.</text>
</comment>
<comment type="domain">
    <text evidence="12">Has 2 endonuclease domains. The discontinuous RuvC-like domain cleaves the target DNA noncomplementary to crRNA while the HNH nuclease domain cleaves the target DNA complementary to crRNA.</text>
</comment>
<keyword evidence="6 12" id="KW-0460">Magnesium</keyword>
<gene>
    <name evidence="12" type="primary">cas9</name>
    <name evidence="15" type="ORF">AP75_06535</name>
</gene>
<protein>
    <recommendedName>
        <fullName evidence="12">CRISPR-associated endonuclease Cas9</fullName>
        <ecNumber evidence="12">3.1.-.-</ecNumber>
    </recommendedName>
</protein>